<evidence type="ECO:0000313" key="2">
    <source>
        <dbReference type="Proteomes" id="UP000249057"/>
    </source>
</evidence>
<reference evidence="1" key="1">
    <citation type="submission" date="2018-02" db="EMBL/GenBank/DDBJ databases">
        <title>The genomes of Aspergillus section Nigri reveals drivers in fungal speciation.</title>
        <authorList>
            <consortium name="DOE Joint Genome Institute"/>
            <person name="Vesth T.C."/>
            <person name="Nybo J."/>
            <person name="Theobald S."/>
            <person name="Brandl J."/>
            <person name="Frisvad J.C."/>
            <person name="Nielsen K.F."/>
            <person name="Lyhne E.K."/>
            <person name="Kogle M.E."/>
            <person name="Kuo A."/>
            <person name="Riley R."/>
            <person name="Clum A."/>
            <person name="Nolan M."/>
            <person name="Lipzen A."/>
            <person name="Salamov A."/>
            <person name="Henrissat B."/>
            <person name="Wiebenga A."/>
            <person name="De vries R.P."/>
            <person name="Grigoriev I.V."/>
            <person name="Mortensen U.H."/>
            <person name="Andersen M.R."/>
            <person name="Baker S.E."/>
        </authorList>
    </citation>
    <scope>NUCLEOTIDE SEQUENCE</scope>
    <source>
        <strain evidence="1">CBS 621.78</strain>
    </source>
</reference>
<sequence length="337" mass="36842">MSRQMNIRPVRVANRSGSYGDPAYEMYRQATMGDVDFLTGDYLTEVNLANNAKGWREGNHPGYEETAWEGIRQTINVIAEKRIRVVTNGGALDPKALALKVHALVSEKGYKLTVAYVCGDDLYPDPGPHMPTTKEELHHLDSRNPSVRPPDLTARGIVDGLRRGADIVICGRVADASPVIAAAWFWRGWSETDYDLLAKSLIAGHLIECFAYVTGRTFAGFDGYDLNSLVAPGFPIAEIADDGSCVITKHPHTKGMVNVVTGRCHFLYELQGDTYFNSDVSAFVGDVCVEVVGQDRVRVSGIRGSPPPPITKLAVFYEAGFEAEVLLNATGYATSQR</sequence>
<evidence type="ECO:0000313" key="1">
    <source>
        <dbReference type="EMBL" id="RAH42846.1"/>
    </source>
</evidence>
<proteinExistence type="predicted"/>
<organism evidence="1 2">
    <name type="scientific">Aspergillus brunneoviolaceus CBS 621.78</name>
    <dbReference type="NCBI Taxonomy" id="1450534"/>
    <lineage>
        <taxon>Eukaryota</taxon>
        <taxon>Fungi</taxon>
        <taxon>Dikarya</taxon>
        <taxon>Ascomycota</taxon>
        <taxon>Pezizomycotina</taxon>
        <taxon>Eurotiomycetes</taxon>
        <taxon>Eurotiomycetidae</taxon>
        <taxon>Eurotiales</taxon>
        <taxon>Aspergillaceae</taxon>
        <taxon>Aspergillus</taxon>
        <taxon>Aspergillus subgen. Circumdati</taxon>
    </lineage>
</organism>
<gene>
    <name evidence="1" type="ORF">BO95DRAFT_466452</name>
</gene>
<protein>
    <submittedName>
        <fullName evidence="1">DUF1446-domain-containing protein</fullName>
    </submittedName>
</protein>
<keyword evidence="2" id="KW-1185">Reference proteome</keyword>
<dbReference type="Proteomes" id="UP000249057">
    <property type="component" value="Unassembled WGS sequence"/>
</dbReference>
<dbReference type="EMBL" id="KZ825369">
    <property type="protein sequence ID" value="RAH42846.1"/>
    <property type="molecule type" value="Genomic_DNA"/>
</dbReference>
<accession>A0ACD1G0S8</accession>
<name>A0ACD1G0S8_9EURO</name>